<organism evidence="1 2">
    <name type="scientific">Sphingomonas colocasiae</name>
    <dbReference type="NCBI Taxonomy" id="1848973"/>
    <lineage>
        <taxon>Bacteria</taxon>
        <taxon>Pseudomonadati</taxon>
        <taxon>Pseudomonadota</taxon>
        <taxon>Alphaproteobacteria</taxon>
        <taxon>Sphingomonadales</taxon>
        <taxon>Sphingomonadaceae</taxon>
        <taxon>Sphingomonas</taxon>
    </lineage>
</organism>
<comment type="caution">
    <text evidence="1">The sequence shown here is derived from an EMBL/GenBank/DDBJ whole genome shotgun (WGS) entry which is preliminary data.</text>
</comment>
<accession>A0ABS7PMW4</accession>
<sequence length="97" mass="11073">MILISLLAATGDVATLRQRLDALPRPVGTFVERRADCNHWTGEEPYDAPRRAEIERAIRDLRCARIEKDERRIRQRYRGDAAVIAMLDETADLPGID</sequence>
<dbReference type="RefSeq" id="WP_222989720.1">
    <property type="nucleotide sequence ID" value="NZ_JAINVV010000004.1"/>
</dbReference>
<evidence type="ECO:0000313" key="1">
    <source>
        <dbReference type="EMBL" id="MBY8822652.1"/>
    </source>
</evidence>
<protein>
    <submittedName>
        <fullName evidence="1">Uncharacterized protein</fullName>
    </submittedName>
</protein>
<dbReference type="Proteomes" id="UP000706039">
    <property type="component" value="Unassembled WGS sequence"/>
</dbReference>
<gene>
    <name evidence="1" type="ORF">K7G82_10135</name>
</gene>
<reference evidence="1 2" key="1">
    <citation type="submission" date="2021-08" db="EMBL/GenBank/DDBJ databases">
        <authorList>
            <person name="Tuo L."/>
        </authorList>
    </citation>
    <scope>NUCLEOTIDE SEQUENCE [LARGE SCALE GENOMIC DNA]</scope>
    <source>
        <strain evidence="1 2">JCM 31229</strain>
    </source>
</reference>
<dbReference type="EMBL" id="JAINVV010000004">
    <property type="protein sequence ID" value="MBY8822652.1"/>
    <property type="molecule type" value="Genomic_DNA"/>
</dbReference>
<proteinExistence type="predicted"/>
<keyword evidence="2" id="KW-1185">Reference proteome</keyword>
<evidence type="ECO:0000313" key="2">
    <source>
        <dbReference type="Proteomes" id="UP000706039"/>
    </source>
</evidence>
<name>A0ABS7PMW4_9SPHN</name>